<evidence type="ECO:0000256" key="1">
    <source>
        <dbReference type="SAM" id="MobiDB-lite"/>
    </source>
</evidence>
<name>A0ABQ2K5B3_9NOCA</name>
<evidence type="ECO:0000313" key="2">
    <source>
        <dbReference type="EMBL" id="GGN66043.1"/>
    </source>
</evidence>
<dbReference type="RefSeq" id="WP_189022539.1">
    <property type="nucleotide sequence ID" value="NZ_BMNE01000001.1"/>
</dbReference>
<feature type="region of interest" description="Disordered" evidence="1">
    <location>
        <begin position="267"/>
        <end position="300"/>
    </location>
</feature>
<evidence type="ECO:0000313" key="3">
    <source>
        <dbReference type="Proteomes" id="UP000658127"/>
    </source>
</evidence>
<evidence type="ECO:0008006" key="4">
    <source>
        <dbReference type="Google" id="ProtNLM"/>
    </source>
</evidence>
<reference evidence="3" key="1">
    <citation type="journal article" date="2019" name="Int. J. Syst. Evol. Microbiol.">
        <title>The Global Catalogue of Microorganisms (GCM) 10K type strain sequencing project: providing services to taxonomists for standard genome sequencing and annotation.</title>
        <authorList>
            <consortium name="The Broad Institute Genomics Platform"/>
            <consortium name="The Broad Institute Genome Sequencing Center for Infectious Disease"/>
            <person name="Wu L."/>
            <person name="Ma J."/>
        </authorList>
    </citation>
    <scope>NUCLEOTIDE SEQUENCE [LARGE SCALE GENOMIC DNA]</scope>
    <source>
        <strain evidence="3">CGMCC 4.7329</strain>
    </source>
</reference>
<dbReference type="Proteomes" id="UP000658127">
    <property type="component" value="Unassembled WGS sequence"/>
</dbReference>
<accession>A0ABQ2K5B3</accession>
<organism evidence="2 3">
    <name type="scientific">Nocardia rhizosphaerihabitans</name>
    <dbReference type="NCBI Taxonomy" id="1691570"/>
    <lineage>
        <taxon>Bacteria</taxon>
        <taxon>Bacillati</taxon>
        <taxon>Actinomycetota</taxon>
        <taxon>Actinomycetes</taxon>
        <taxon>Mycobacteriales</taxon>
        <taxon>Nocardiaceae</taxon>
        <taxon>Nocardia</taxon>
    </lineage>
</organism>
<protein>
    <recommendedName>
        <fullName evidence="4">DUF222 domain-containing protein</fullName>
    </recommendedName>
</protein>
<feature type="compositionally biased region" description="Basic and acidic residues" evidence="1">
    <location>
        <begin position="280"/>
        <end position="300"/>
    </location>
</feature>
<sequence length="300" mass="33142">MTSPVPHPRLVAELPAAQAEVLAQIQDLARQGAAMRREHDHSPELVQIDRDRSLAEATASARGVPAVWINQARELGTRNRAWRRSTVLRDPPKNNVVRRGFGRVVDDTRRLADMAAVTAVREHYLHSRGIDADPEPVVAHQLRRNMEALRTRIIYTADAIKMSPVQRVRSWTVTGAILTERVHSHRHLAVEDMTALWRDHGTPAVAASVRSSLSSLRRTTTASSELDMAPATTQDLLTRARQQLGTGTTPRAASEEGRVIDALVDAATPTAAFEPDALDDQEHRSIDEPPGRHPTPEYGI</sequence>
<dbReference type="EMBL" id="BMNE01000001">
    <property type="protein sequence ID" value="GGN66043.1"/>
    <property type="molecule type" value="Genomic_DNA"/>
</dbReference>
<keyword evidence="3" id="KW-1185">Reference proteome</keyword>
<gene>
    <name evidence="2" type="ORF">GCM10011610_00570</name>
</gene>
<comment type="caution">
    <text evidence="2">The sequence shown here is derived from an EMBL/GenBank/DDBJ whole genome shotgun (WGS) entry which is preliminary data.</text>
</comment>
<proteinExistence type="predicted"/>